<feature type="domain" description="DUF6923" evidence="4">
    <location>
        <begin position="62"/>
        <end position="232"/>
    </location>
</feature>
<name>A0A4Q7JA53_9PSEU</name>
<keyword evidence="2" id="KW-1133">Transmembrane helix</keyword>
<evidence type="ECO:0000256" key="1">
    <source>
        <dbReference type="SAM" id="MobiDB-lite"/>
    </source>
</evidence>
<sequence length="363" mass="37469">MRLPAVVLVAIAATGLGPVARAQPATCVILQAVHRPGYAALERVELPSGRVTRTTRLPSPANALGHLPGTGRGYALSGGRVLAIDPSGRVSDLGRLSGPAAGATAGVVRGDRWYLRRGARLYTVDIRPGSPTYLKAAYAVSLRPAGAALDIDDLAADPADGLFYGVTSHRPGRAGVVSVDPRTGAVRTLPSPVLPPATAYGSVVLTGDGTLYATANNATGRARTYRIDRRAGTARELFDRPPVLSSDATGCLGSAPPPVPPPATTTPPRTTTTTTTTTTTPPRPLPPVPPPAPTPTTSGANAVAPTGPRPSAIPTSRRDRPLPVRPIAEPKRDDGTEDKRRWGLVAVLLVVGGAAAARHLVRR</sequence>
<proteinExistence type="predicted"/>
<dbReference type="Pfam" id="PF21959">
    <property type="entry name" value="DUF6923"/>
    <property type="match status" value="1"/>
</dbReference>
<keyword evidence="2" id="KW-0472">Membrane</keyword>
<feature type="chain" id="PRO_5020334720" description="DUF6923 domain-containing protein" evidence="3">
    <location>
        <begin position="23"/>
        <end position="363"/>
    </location>
</feature>
<comment type="caution">
    <text evidence="5">The sequence shown here is derived from an EMBL/GenBank/DDBJ whole genome shotgun (WGS) entry which is preliminary data.</text>
</comment>
<dbReference type="SUPFAM" id="SSF50969">
    <property type="entry name" value="YVTN repeat-like/Quinoprotein amine dehydrogenase"/>
    <property type="match status" value="1"/>
</dbReference>
<dbReference type="Proteomes" id="UP000292003">
    <property type="component" value="Unassembled WGS sequence"/>
</dbReference>
<feature type="compositionally biased region" description="Basic and acidic residues" evidence="1">
    <location>
        <begin position="316"/>
        <end position="336"/>
    </location>
</feature>
<evidence type="ECO:0000256" key="3">
    <source>
        <dbReference type="SAM" id="SignalP"/>
    </source>
</evidence>
<gene>
    <name evidence="5" type="ORF">EWH70_11530</name>
</gene>
<evidence type="ECO:0000259" key="4">
    <source>
        <dbReference type="Pfam" id="PF21959"/>
    </source>
</evidence>
<reference evidence="5 6" key="1">
    <citation type="submission" date="2019-02" db="EMBL/GenBank/DDBJ databases">
        <title>Draft genome sequence of Amycolatopsis sp. 8-3EHSu isolated from roots of Suaeda maritima.</title>
        <authorList>
            <person name="Duangmal K."/>
            <person name="Chantavorakit T."/>
        </authorList>
    </citation>
    <scope>NUCLEOTIDE SEQUENCE [LARGE SCALE GENOMIC DNA]</scope>
    <source>
        <strain evidence="5 6">8-3EHSu</strain>
    </source>
</reference>
<dbReference type="InterPro" id="IPR011044">
    <property type="entry name" value="Quino_amine_DH_bsu"/>
</dbReference>
<dbReference type="OrthoDB" id="3386127at2"/>
<protein>
    <recommendedName>
        <fullName evidence="4">DUF6923 domain-containing protein</fullName>
    </recommendedName>
</protein>
<feature type="compositionally biased region" description="Pro residues" evidence="1">
    <location>
        <begin position="281"/>
        <end position="294"/>
    </location>
</feature>
<feature type="compositionally biased region" description="Low complexity" evidence="1">
    <location>
        <begin position="266"/>
        <end position="280"/>
    </location>
</feature>
<organism evidence="5 6">
    <name type="scientific">Amycolatopsis suaedae</name>
    <dbReference type="NCBI Taxonomy" id="2510978"/>
    <lineage>
        <taxon>Bacteria</taxon>
        <taxon>Bacillati</taxon>
        <taxon>Actinomycetota</taxon>
        <taxon>Actinomycetes</taxon>
        <taxon>Pseudonocardiales</taxon>
        <taxon>Pseudonocardiaceae</taxon>
        <taxon>Amycolatopsis</taxon>
    </lineage>
</organism>
<feature type="transmembrane region" description="Helical" evidence="2">
    <location>
        <begin position="342"/>
        <end position="361"/>
    </location>
</feature>
<keyword evidence="6" id="KW-1185">Reference proteome</keyword>
<feature type="compositionally biased region" description="Pro residues" evidence="1">
    <location>
        <begin position="255"/>
        <end position="265"/>
    </location>
</feature>
<dbReference type="EMBL" id="SFCC01000005">
    <property type="protein sequence ID" value="RZQ63792.1"/>
    <property type="molecule type" value="Genomic_DNA"/>
</dbReference>
<dbReference type="InterPro" id="IPR054215">
    <property type="entry name" value="DUF6923"/>
</dbReference>
<feature type="region of interest" description="Disordered" evidence="1">
    <location>
        <begin position="241"/>
        <end position="336"/>
    </location>
</feature>
<accession>A0A4Q7JA53</accession>
<dbReference type="RefSeq" id="WP_130475318.1">
    <property type="nucleotide sequence ID" value="NZ_SFCC01000005.1"/>
</dbReference>
<keyword evidence="2" id="KW-0812">Transmembrane</keyword>
<evidence type="ECO:0000256" key="2">
    <source>
        <dbReference type="SAM" id="Phobius"/>
    </source>
</evidence>
<evidence type="ECO:0000313" key="5">
    <source>
        <dbReference type="EMBL" id="RZQ63792.1"/>
    </source>
</evidence>
<dbReference type="AlphaFoldDB" id="A0A4Q7JA53"/>
<keyword evidence="3" id="KW-0732">Signal</keyword>
<feature type="signal peptide" evidence="3">
    <location>
        <begin position="1"/>
        <end position="22"/>
    </location>
</feature>
<evidence type="ECO:0000313" key="6">
    <source>
        <dbReference type="Proteomes" id="UP000292003"/>
    </source>
</evidence>